<evidence type="ECO:0000256" key="4">
    <source>
        <dbReference type="ARBA" id="ARBA00022884"/>
    </source>
</evidence>
<dbReference type="GO" id="GO:0019843">
    <property type="term" value="F:rRNA binding"/>
    <property type="evidence" value="ECO:0007669"/>
    <property type="project" value="UniProtKB-KW"/>
</dbReference>
<evidence type="ECO:0000256" key="2">
    <source>
        <dbReference type="ARBA" id="ARBA00022517"/>
    </source>
</evidence>
<dbReference type="SUPFAM" id="SSF158710">
    <property type="entry name" value="PSPTO4464-like"/>
    <property type="match status" value="1"/>
</dbReference>
<protein>
    <submittedName>
        <fullName evidence="6">Protein of uncharacterized function (DUF615)</fullName>
    </submittedName>
</protein>
<reference evidence="6 7" key="1">
    <citation type="submission" date="2018-06" db="EMBL/GenBank/DDBJ databases">
        <authorList>
            <consortium name="Pathogen Informatics"/>
            <person name="Doyle S."/>
        </authorList>
    </citation>
    <scope>NUCLEOTIDE SEQUENCE [LARGE SCALE GENOMIC DNA]</scope>
    <source>
        <strain evidence="6 7">NCTC10717</strain>
    </source>
</reference>
<dbReference type="OrthoDB" id="5293604at2"/>
<feature type="region of interest" description="Disordered" evidence="5">
    <location>
        <begin position="149"/>
        <end position="175"/>
    </location>
</feature>
<dbReference type="CDD" id="cd16331">
    <property type="entry name" value="YjgA-like"/>
    <property type="match status" value="1"/>
</dbReference>
<evidence type="ECO:0000256" key="5">
    <source>
        <dbReference type="SAM" id="MobiDB-lite"/>
    </source>
</evidence>
<dbReference type="PANTHER" id="PTHR38101">
    <property type="entry name" value="UPF0307 PROTEIN YJGA"/>
    <property type="match status" value="1"/>
</dbReference>
<keyword evidence="1" id="KW-0963">Cytoplasm</keyword>
<keyword evidence="4" id="KW-0694">RNA-binding</keyword>
<evidence type="ECO:0000256" key="1">
    <source>
        <dbReference type="ARBA" id="ARBA00022490"/>
    </source>
</evidence>
<dbReference type="GO" id="GO:0042254">
    <property type="term" value="P:ribosome biogenesis"/>
    <property type="evidence" value="ECO:0007669"/>
    <property type="project" value="UniProtKB-KW"/>
</dbReference>
<dbReference type="NCBIfam" id="NF003593">
    <property type="entry name" value="PRK05255.1-1"/>
    <property type="match status" value="1"/>
</dbReference>
<keyword evidence="2" id="KW-0690">Ribosome biogenesis</keyword>
<dbReference type="Pfam" id="PF04751">
    <property type="entry name" value="DarP"/>
    <property type="match status" value="1"/>
</dbReference>
<dbReference type="GO" id="GO:0005829">
    <property type="term" value="C:cytosol"/>
    <property type="evidence" value="ECO:0007669"/>
    <property type="project" value="TreeGrafter"/>
</dbReference>
<gene>
    <name evidence="6" type="ORF">NCTC10717_01994</name>
</gene>
<dbReference type="Gene3D" id="1.10.60.30">
    <property type="entry name" value="PSPTO4464-like domains"/>
    <property type="match status" value="2"/>
</dbReference>
<accession>A0A380N113</accession>
<sequence>MSDKPKEYDEEGRVIRENRSAIKREREAIRQFAEELLKLPAHQYPLLPISEQLQAALIEGKRLTGNALRRHLNYLTRLLDEHPDFDKLRYVHEHINHPYRHDSSKMRRIAQEIDRLLGNDKDIYGELLAHYADFDMQYVRQLVREAQKHLSNTDSDNSDDSAADSSPPAPKAEKYRRRLQKYLQGLSLNYDDSET</sequence>
<organism evidence="6 7">
    <name type="scientific">Suttonella indologenes</name>
    <dbReference type="NCBI Taxonomy" id="13276"/>
    <lineage>
        <taxon>Bacteria</taxon>
        <taxon>Pseudomonadati</taxon>
        <taxon>Pseudomonadota</taxon>
        <taxon>Gammaproteobacteria</taxon>
        <taxon>Cardiobacteriales</taxon>
        <taxon>Cardiobacteriaceae</taxon>
        <taxon>Suttonella</taxon>
    </lineage>
</organism>
<dbReference type="AlphaFoldDB" id="A0A380N113"/>
<name>A0A380N113_9GAMM</name>
<dbReference type="InterPro" id="IPR023153">
    <property type="entry name" value="DarP_sf"/>
</dbReference>
<dbReference type="EMBL" id="UHIA01000004">
    <property type="protein sequence ID" value="SUO98252.1"/>
    <property type="molecule type" value="Genomic_DNA"/>
</dbReference>
<evidence type="ECO:0000313" key="6">
    <source>
        <dbReference type="EMBL" id="SUO98252.1"/>
    </source>
</evidence>
<proteinExistence type="predicted"/>
<evidence type="ECO:0000313" key="7">
    <source>
        <dbReference type="Proteomes" id="UP000254575"/>
    </source>
</evidence>
<dbReference type="InterPro" id="IPR006839">
    <property type="entry name" value="DarP"/>
</dbReference>
<evidence type="ECO:0000256" key="3">
    <source>
        <dbReference type="ARBA" id="ARBA00022730"/>
    </source>
</evidence>
<dbReference type="Proteomes" id="UP000254575">
    <property type="component" value="Unassembled WGS sequence"/>
</dbReference>
<keyword evidence="3" id="KW-0699">rRNA-binding</keyword>
<dbReference type="PANTHER" id="PTHR38101:SF1">
    <property type="entry name" value="UPF0307 PROTEIN YJGA"/>
    <property type="match status" value="1"/>
</dbReference>
<keyword evidence="7" id="KW-1185">Reference proteome</keyword>
<dbReference type="RefSeq" id="WP_115219102.1">
    <property type="nucleotide sequence ID" value="NZ_UHIA01000004.1"/>
</dbReference>